<sequence>MADQQNTDINTADTQQQQQNPATEATATENQSLEDHVNAFITPHPDPVHERAKRFIDDKALLRTILEQAEERVVSGAFRIPPPGAIGVPDDTGIYDEYYQLCGQGRCEPTACIPQNKRYDEKAAMELSRYVAFWEAMDDSERAAFPEVAHKCSHIIQAVEAACPQLPVSAVIYHPGMTYAYCNEKFAAHFGCGKP</sequence>
<dbReference type="Proteomes" id="UP000275078">
    <property type="component" value="Unassembled WGS sequence"/>
</dbReference>
<evidence type="ECO:0000313" key="2">
    <source>
        <dbReference type="EMBL" id="RPA83220.1"/>
    </source>
</evidence>
<evidence type="ECO:0000256" key="1">
    <source>
        <dbReference type="SAM" id="MobiDB-lite"/>
    </source>
</evidence>
<accession>A0A3N4IGF5</accession>
<gene>
    <name evidence="2" type="ORF">BJ508DRAFT_324807</name>
</gene>
<reference evidence="2 3" key="1">
    <citation type="journal article" date="2018" name="Nat. Ecol. Evol.">
        <title>Pezizomycetes genomes reveal the molecular basis of ectomycorrhizal truffle lifestyle.</title>
        <authorList>
            <person name="Murat C."/>
            <person name="Payen T."/>
            <person name="Noel B."/>
            <person name="Kuo A."/>
            <person name="Morin E."/>
            <person name="Chen J."/>
            <person name="Kohler A."/>
            <person name="Krizsan K."/>
            <person name="Balestrini R."/>
            <person name="Da Silva C."/>
            <person name="Montanini B."/>
            <person name="Hainaut M."/>
            <person name="Levati E."/>
            <person name="Barry K.W."/>
            <person name="Belfiori B."/>
            <person name="Cichocki N."/>
            <person name="Clum A."/>
            <person name="Dockter R.B."/>
            <person name="Fauchery L."/>
            <person name="Guy J."/>
            <person name="Iotti M."/>
            <person name="Le Tacon F."/>
            <person name="Lindquist E.A."/>
            <person name="Lipzen A."/>
            <person name="Malagnac F."/>
            <person name="Mello A."/>
            <person name="Molinier V."/>
            <person name="Miyauchi S."/>
            <person name="Poulain J."/>
            <person name="Riccioni C."/>
            <person name="Rubini A."/>
            <person name="Sitrit Y."/>
            <person name="Splivallo R."/>
            <person name="Traeger S."/>
            <person name="Wang M."/>
            <person name="Zifcakova L."/>
            <person name="Wipf D."/>
            <person name="Zambonelli A."/>
            <person name="Paolocci F."/>
            <person name="Nowrousian M."/>
            <person name="Ottonello S."/>
            <person name="Baldrian P."/>
            <person name="Spatafora J.W."/>
            <person name="Henrissat B."/>
            <person name="Nagy L.G."/>
            <person name="Aury J.M."/>
            <person name="Wincker P."/>
            <person name="Grigoriev I.V."/>
            <person name="Bonfante P."/>
            <person name="Martin F.M."/>
        </authorList>
    </citation>
    <scope>NUCLEOTIDE SEQUENCE [LARGE SCALE GENOMIC DNA]</scope>
    <source>
        <strain evidence="2 3">RN42</strain>
    </source>
</reference>
<keyword evidence="3" id="KW-1185">Reference proteome</keyword>
<proteinExistence type="predicted"/>
<protein>
    <submittedName>
        <fullName evidence="2">Uncharacterized protein</fullName>
    </submittedName>
</protein>
<feature type="region of interest" description="Disordered" evidence="1">
    <location>
        <begin position="1"/>
        <end position="29"/>
    </location>
</feature>
<organism evidence="2 3">
    <name type="scientific">Ascobolus immersus RN42</name>
    <dbReference type="NCBI Taxonomy" id="1160509"/>
    <lineage>
        <taxon>Eukaryota</taxon>
        <taxon>Fungi</taxon>
        <taxon>Dikarya</taxon>
        <taxon>Ascomycota</taxon>
        <taxon>Pezizomycotina</taxon>
        <taxon>Pezizomycetes</taxon>
        <taxon>Pezizales</taxon>
        <taxon>Ascobolaceae</taxon>
        <taxon>Ascobolus</taxon>
    </lineage>
</organism>
<dbReference type="EMBL" id="ML119666">
    <property type="protein sequence ID" value="RPA83220.1"/>
    <property type="molecule type" value="Genomic_DNA"/>
</dbReference>
<evidence type="ECO:0000313" key="3">
    <source>
        <dbReference type="Proteomes" id="UP000275078"/>
    </source>
</evidence>
<dbReference type="AlphaFoldDB" id="A0A3N4IGF5"/>
<name>A0A3N4IGF5_ASCIM</name>